<accession>A0A199XRL3</accession>
<sequence>MILTTTNSVEDYKIIDYKGIVSGTAVNVQKMTMTFNMQKYYDGVSQSIAEVKEQALEQLRQNAEKIYANAVVGILVDIEVKSSEYLIAATVTGTAVSIVKR</sequence>
<dbReference type="PATRIC" id="fig|29536.5.peg.1663"/>
<name>A0A199XRL3_9FLAO</name>
<dbReference type="SUPFAM" id="SSF117782">
    <property type="entry name" value="YbjQ-like"/>
    <property type="match status" value="1"/>
</dbReference>
<dbReference type="RefSeq" id="WP_064715393.1">
    <property type="nucleotide sequence ID" value="NZ_JMTM01000046.1"/>
</dbReference>
<dbReference type="Proteomes" id="UP000093807">
    <property type="component" value="Unassembled WGS sequence"/>
</dbReference>
<comment type="caution">
    <text evidence="2">The sequence shown here is derived from an EMBL/GenBank/DDBJ whole genome shotgun (WGS) entry which is preliminary data.</text>
</comment>
<proteinExistence type="inferred from homology"/>
<reference evidence="2 3" key="1">
    <citation type="submission" date="2016-06" db="EMBL/GenBank/DDBJ databases">
        <title>Draft genome sequence of Flavobacterium succinicans strain DD5b.</title>
        <authorList>
            <person name="Poehlein A."/>
            <person name="Daniel R."/>
            <person name="Simeonova D.D."/>
        </authorList>
    </citation>
    <scope>NUCLEOTIDE SEQUENCE [LARGE SCALE GENOMIC DNA]</scope>
    <source>
        <strain evidence="2 3">DD5b</strain>
    </source>
</reference>
<evidence type="ECO:0000313" key="2">
    <source>
        <dbReference type="EMBL" id="OAZ03896.1"/>
    </source>
</evidence>
<dbReference type="InterPro" id="IPR002765">
    <property type="entry name" value="UPF0145_YbjQ-like"/>
</dbReference>
<dbReference type="AlphaFoldDB" id="A0A199XRL3"/>
<evidence type="ECO:0000256" key="1">
    <source>
        <dbReference type="ARBA" id="ARBA00010751"/>
    </source>
</evidence>
<organism evidence="2 3">
    <name type="scientific">Flavobacterium succinicans</name>
    <dbReference type="NCBI Taxonomy" id="29536"/>
    <lineage>
        <taxon>Bacteria</taxon>
        <taxon>Pseudomonadati</taxon>
        <taxon>Bacteroidota</taxon>
        <taxon>Flavobacteriia</taxon>
        <taxon>Flavobacteriales</taxon>
        <taxon>Flavobacteriaceae</taxon>
        <taxon>Flavobacterium</taxon>
    </lineage>
</organism>
<dbReference type="PANTHER" id="PTHR34068">
    <property type="entry name" value="UPF0145 PROTEIN YBJQ"/>
    <property type="match status" value="1"/>
</dbReference>
<evidence type="ECO:0000313" key="3">
    <source>
        <dbReference type="Proteomes" id="UP000093807"/>
    </source>
</evidence>
<dbReference type="EMBL" id="JMTM01000046">
    <property type="protein sequence ID" value="OAZ03896.1"/>
    <property type="molecule type" value="Genomic_DNA"/>
</dbReference>
<dbReference type="Gene3D" id="3.30.110.70">
    <property type="entry name" value="Hypothetical protein apc22750. Chain B"/>
    <property type="match status" value="1"/>
</dbReference>
<dbReference type="InterPro" id="IPR035439">
    <property type="entry name" value="UPF0145_dom_sf"/>
</dbReference>
<dbReference type="OrthoDB" id="9796448at2"/>
<evidence type="ECO:0008006" key="4">
    <source>
        <dbReference type="Google" id="ProtNLM"/>
    </source>
</evidence>
<gene>
    <name evidence="2" type="ORF">FLB_15850</name>
</gene>
<dbReference type="Pfam" id="PF01906">
    <property type="entry name" value="YbjQ_1"/>
    <property type="match status" value="1"/>
</dbReference>
<keyword evidence="3" id="KW-1185">Reference proteome</keyword>
<protein>
    <recommendedName>
        <fullName evidence="4">Heavy-metal-binding</fullName>
    </recommendedName>
</protein>
<comment type="similarity">
    <text evidence="1">Belongs to the UPF0145 family.</text>
</comment>